<dbReference type="PANTHER" id="PTHR34630">
    <property type="entry name" value="OS11G0677101 PROTEIN"/>
    <property type="match status" value="1"/>
</dbReference>
<dbReference type="InterPro" id="IPR032675">
    <property type="entry name" value="LRR_dom_sf"/>
</dbReference>
<dbReference type="Gene3D" id="3.80.10.10">
    <property type="entry name" value="Ribonuclease Inhibitor"/>
    <property type="match status" value="2"/>
</dbReference>
<dbReference type="SUPFAM" id="SSF52058">
    <property type="entry name" value="L domain-like"/>
    <property type="match status" value="2"/>
</dbReference>
<name>A0A2P2LYQ2_RHIMU</name>
<evidence type="ECO:0000313" key="1">
    <source>
        <dbReference type="EMBL" id="MBX23108.1"/>
    </source>
</evidence>
<dbReference type="PANTHER" id="PTHR34630:SF68">
    <property type="entry name" value="OS11G0677101 PROTEIN"/>
    <property type="match status" value="1"/>
</dbReference>
<accession>A0A2P2LYQ2</accession>
<protein>
    <submittedName>
        <fullName evidence="1">Disease resistance protein RGA2</fullName>
    </submittedName>
</protein>
<reference evidence="1" key="1">
    <citation type="submission" date="2018-02" db="EMBL/GenBank/DDBJ databases">
        <title>Rhizophora mucronata_Transcriptome.</title>
        <authorList>
            <person name="Meera S.P."/>
            <person name="Sreeshan A."/>
            <person name="Augustine A."/>
        </authorList>
    </citation>
    <scope>NUCLEOTIDE SEQUENCE</scope>
    <source>
        <tissue evidence="1">Leaf</tissue>
    </source>
</reference>
<proteinExistence type="predicted"/>
<sequence length="373" mass="42065">MPQWRKWVSYAHEDGGEAFPRLRELYIRKCPNVTGDLPCHIPSLTTVIIEECQQLVTSLPSSPAILKLKIVDDSHDVLLEKLPSGLHHLRVDRFDGSNSLLEGIMLMESLYGTLEEIEIRDCDSLKCIPLELFPKLKTVQLTKCPNLKSLFASEWIHGGFPSLVSLEIKDCPNLVSFPKGGLRAPNLTHLWLQGCSSLKSLPEKMHSLLPCLVSLKIDNCPELDLFPDGGLPSKLELLEVYNCNKLIAARTRWNLRVLACLSCFKIGVNKDVEFFPEETLLPSSLTSLTISNLQNLKYLDCRGFHHLTSVRELTIIHCPKLQCMPEDGLPSSLFSLIVYNCPLLEKRCQQDKGEDWPKIALIPHIEINLPKTN</sequence>
<dbReference type="EMBL" id="GGEC01042624">
    <property type="protein sequence ID" value="MBX23108.1"/>
    <property type="molecule type" value="Transcribed_RNA"/>
</dbReference>
<dbReference type="AlphaFoldDB" id="A0A2P2LYQ2"/>
<organism evidence="1">
    <name type="scientific">Rhizophora mucronata</name>
    <name type="common">Asiatic mangrove</name>
    <dbReference type="NCBI Taxonomy" id="61149"/>
    <lineage>
        <taxon>Eukaryota</taxon>
        <taxon>Viridiplantae</taxon>
        <taxon>Streptophyta</taxon>
        <taxon>Embryophyta</taxon>
        <taxon>Tracheophyta</taxon>
        <taxon>Spermatophyta</taxon>
        <taxon>Magnoliopsida</taxon>
        <taxon>eudicotyledons</taxon>
        <taxon>Gunneridae</taxon>
        <taxon>Pentapetalae</taxon>
        <taxon>rosids</taxon>
        <taxon>fabids</taxon>
        <taxon>Malpighiales</taxon>
        <taxon>Rhizophoraceae</taxon>
        <taxon>Rhizophora</taxon>
    </lineage>
</organism>